<dbReference type="CDD" id="cd19437">
    <property type="entry name" value="lipocalin_apoD-like"/>
    <property type="match status" value="1"/>
</dbReference>
<evidence type="ECO:0000256" key="4">
    <source>
        <dbReference type="ARBA" id="ARBA00022448"/>
    </source>
</evidence>
<dbReference type="GO" id="GO:0000302">
    <property type="term" value="P:response to reactive oxygen species"/>
    <property type="evidence" value="ECO:0007669"/>
    <property type="project" value="TreeGrafter"/>
</dbReference>
<dbReference type="PRINTS" id="PR01273">
    <property type="entry name" value="INVTBRTCOLOR"/>
</dbReference>
<dbReference type="PIRSF" id="PIRSF036893">
    <property type="entry name" value="Lipocalin_ApoD"/>
    <property type="match status" value="1"/>
</dbReference>
<evidence type="ECO:0000313" key="12">
    <source>
        <dbReference type="Proteomes" id="UP000504606"/>
    </source>
</evidence>
<dbReference type="OrthoDB" id="565904at2759"/>
<accession>A0A6J1TMW3</accession>
<reference evidence="13" key="2">
    <citation type="submission" date="2025-08" db="UniProtKB">
        <authorList>
            <consortium name="RefSeq"/>
        </authorList>
    </citation>
    <scope>IDENTIFICATION</scope>
    <source>
        <tissue evidence="13">Whole organism</tissue>
    </source>
</reference>
<comment type="similarity">
    <text evidence="2 10">Belongs to the calycin superfamily. Lipocalin family.</text>
</comment>
<protein>
    <recommendedName>
        <fullName evidence="3">Apolipoprotein D</fullName>
    </recommendedName>
</protein>
<evidence type="ECO:0000313" key="13">
    <source>
        <dbReference type="RefSeq" id="XP_052129459.1"/>
    </source>
</evidence>
<evidence type="ECO:0000256" key="1">
    <source>
        <dbReference type="ARBA" id="ARBA00004613"/>
    </source>
</evidence>
<dbReference type="GO" id="GO:0008289">
    <property type="term" value="F:lipid binding"/>
    <property type="evidence" value="ECO:0007669"/>
    <property type="project" value="UniProtKB-KW"/>
</dbReference>
<evidence type="ECO:0000256" key="3">
    <source>
        <dbReference type="ARBA" id="ARBA00019890"/>
    </source>
</evidence>
<dbReference type="InterPro" id="IPR003057">
    <property type="entry name" value="Invtbrt_color"/>
</dbReference>
<keyword evidence="4" id="KW-0813">Transport</keyword>
<evidence type="ECO:0000256" key="5">
    <source>
        <dbReference type="ARBA" id="ARBA00022525"/>
    </source>
</evidence>
<dbReference type="FunFam" id="2.40.128.20:FF:000003">
    <property type="entry name" value="Apolipoprotein D"/>
    <property type="match status" value="1"/>
</dbReference>
<dbReference type="KEGG" id="foc:113216629"/>
<dbReference type="Gene3D" id="2.40.128.20">
    <property type="match status" value="1"/>
</dbReference>
<dbReference type="GO" id="GO:0005737">
    <property type="term" value="C:cytoplasm"/>
    <property type="evidence" value="ECO:0007669"/>
    <property type="project" value="TreeGrafter"/>
</dbReference>
<dbReference type="PANTHER" id="PTHR10612">
    <property type="entry name" value="APOLIPOPROTEIN D"/>
    <property type="match status" value="1"/>
</dbReference>
<dbReference type="InterPro" id="IPR022271">
    <property type="entry name" value="Lipocalin_ApoD"/>
</dbReference>
<keyword evidence="7" id="KW-0446">Lipid-binding</keyword>
<dbReference type="GO" id="GO:0031409">
    <property type="term" value="F:pigment binding"/>
    <property type="evidence" value="ECO:0007669"/>
    <property type="project" value="InterPro"/>
</dbReference>
<keyword evidence="9" id="KW-0325">Glycoprotein</keyword>
<dbReference type="PANTHER" id="PTHR10612:SF34">
    <property type="entry name" value="APOLIPOPROTEIN D"/>
    <property type="match status" value="1"/>
</dbReference>
<dbReference type="RefSeq" id="XP_052129459.1">
    <property type="nucleotide sequence ID" value="XM_052273499.1"/>
</dbReference>
<dbReference type="GO" id="GO:0005576">
    <property type="term" value="C:extracellular region"/>
    <property type="evidence" value="ECO:0007669"/>
    <property type="project" value="UniProtKB-SubCell"/>
</dbReference>
<evidence type="ECO:0000256" key="10">
    <source>
        <dbReference type="PIRNR" id="PIRNR036893"/>
    </source>
</evidence>
<proteinExistence type="inferred from homology"/>
<comment type="subcellular location">
    <subcellularLocation>
        <location evidence="1">Secreted</location>
    </subcellularLocation>
</comment>
<feature type="signal peptide" evidence="10">
    <location>
        <begin position="1"/>
        <end position="27"/>
    </location>
</feature>
<organism evidence="12 13">
    <name type="scientific">Frankliniella occidentalis</name>
    <name type="common">Western flower thrips</name>
    <name type="synonym">Euthrips occidentalis</name>
    <dbReference type="NCBI Taxonomy" id="133901"/>
    <lineage>
        <taxon>Eukaryota</taxon>
        <taxon>Metazoa</taxon>
        <taxon>Ecdysozoa</taxon>
        <taxon>Arthropoda</taxon>
        <taxon>Hexapoda</taxon>
        <taxon>Insecta</taxon>
        <taxon>Pterygota</taxon>
        <taxon>Neoptera</taxon>
        <taxon>Paraneoptera</taxon>
        <taxon>Thysanoptera</taxon>
        <taxon>Terebrantia</taxon>
        <taxon>Thripoidea</taxon>
        <taxon>Thripidae</taxon>
        <taxon>Frankliniella</taxon>
    </lineage>
</organism>
<dbReference type="AlphaFoldDB" id="A0A6J1TMW3"/>
<gene>
    <name evidence="13" type="primary">LOC113216629</name>
</gene>
<dbReference type="SUPFAM" id="SSF50814">
    <property type="entry name" value="Lipocalins"/>
    <property type="match status" value="1"/>
</dbReference>
<keyword evidence="8" id="KW-1015">Disulfide bond</keyword>
<keyword evidence="6 10" id="KW-0732">Signal</keyword>
<dbReference type="InterPro" id="IPR012674">
    <property type="entry name" value="Calycin"/>
</dbReference>
<evidence type="ECO:0000256" key="8">
    <source>
        <dbReference type="ARBA" id="ARBA00023157"/>
    </source>
</evidence>
<dbReference type="Proteomes" id="UP000504606">
    <property type="component" value="Unplaced"/>
</dbReference>
<feature type="chain" id="PRO_5038206102" description="Apolipoprotein D" evidence="10">
    <location>
        <begin position="28"/>
        <end position="205"/>
    </location>
</feature>
<reference evidence="13" key="1">
    <citation type="journal article" date="2018" name="Proc. Natl. Acad. Sci. U.S.A.">
        <title>Phylogenomics and the evolution of hemipteroid insects.</title>
        <authorList>
            <person name="Johnson K.P."/>
            <person name="Dietrich C.H."/>
            <person name="Friedrich F."/>
            <person name="Beutel R.G."/>
            <person name="Wipfler B."/>
            <person name="Peters R.S."/>
            <person name="Allen J.M."/>
            <person name="Petersen M."/>
            <person name="Donath A."/>
            <person name="Walden K.K."/>
            <person name="Kozlov A.M."/>
            <person name="Podsiadlowski L."/>
            <person name="Mayer C."/>
            <person name="Meusemann K."/>
            <person name="Vasilikopoulos A."/>
            <person name="Waterhouse R.M."/>
            <person name="Cameron S.L."/>
            <person name="Weirauch C."/>
            <person name="Swanson D.R."/>
            <person name="Percy D.M."/>
            <person name="Hardy N.B."/>
            <person name="Terry I."/>
            <person name="Liu S."/>
            <person name="Zhou X."/>
            <person name="Misof B."/>
            <person name="Robertson H.M."/>
            <person name="Yoshizawa K."/>
        </authorList>
    </citation>
    <scope>NUCLEOTIDE SEQUENCE</scope>
    <source>
        <tissue evidence="13">Whole organism</tissue>
    </source>
</reference>
<evidence type="ECO:0000259" key="11">
    <source>
        <dbReference type="Pfam" id="PF08212"/>
    </source>
</evidence>
<evidence type="ECO:0000256" key="2">
    <source>
        <dbReference type="ARBA" id="ARBA00006889"/>
    </source>
</evidence>
<keyword evidence="12" id="KW-1185">Reference proteome</keyword>
<dbReference type="PROSITE" id="PS00213">
    <property type="entry name" value="LIPOCALIN"/>
    <property type="match status" value="1"/>
</dbReference>
<dbReference type="Pfam" id="PF08212">
    <property type="entry name" value="Lipocalin_2"/>
    <property type="match status" value="1"/>
</dbReference>
<dbReference type="GO" id="GO:0006629">
    <property type="term" value="P:lipid metabolic process"/>
    <property type="evidence" value="ECO:0007669"/>
    <property type="project" value="TreeGrafter"/>
</dbReference>
<feature type="domain" description="Lipocalin/cytosolic fatty-acid binding" evidence="11">
    <location>
        <begin position="44"/>
        <end position="196"/>
    </location>
</feature>
<sequence length="205" mass="22435">MAPKARCSRGLPALLVVLAAVLLQAEAIDFGWGACPSKDVVQDFDVGRYMGEWYEVERYWQFFELNGKCVKAKYTLDSNGEVAVTNSMLDSRTSKASSIEGSAKLSSPDASPAEGKLSVTFRIPVVGNKTAPYWVLNTDYSNYSVVYSCSAVLGFLRAESAWILSRTRTVDDPAVHKAIEEAVVKAGISRNSFQKTDQQDCRAAD</sequence>
<dbReference type="GeneID" id="113216629"/>
<evidence type="ECO:0000256" key="7">
    <source>
        <dbReference type="ARBA" id="ARBA00023121"/>
    </source>
</evidence>
<evidence type="ECO:0000256" key="9">
    <source>
        <dbReference type="ARBA" id="ARBA00023180"/>
    </source>
</evidence>
<dbReference type="InterPro" id="IPR022272">
    <property type="entry name" value="Lipocalin_CS"/>
</dbReference>
<dbReference type="InterPro" id="IPR000566">
    <property type="entry name" value="Lipocln_cytosolic_FA-bd_dom"/>
</dbReference>
<evidence type="ECO:0000256" key="6">
    <source>
        <dbReference type="ARBA" id="ARBA00022729"/>
    </source>
</evidence>
<keyword evidence="5" id="KW-0964">Secreted</keyword>
<name>A0A6J1TMW3_FRAOC</name>